<keyword evidence="7" id="KW-1185">Reference proteome</keyword>
<keyword evidence="4" id="KW-0788">Thiol protease</keyword>
<feature type="domain" description="NlpC/P60" evidence="5">
    <location>
        <begin position="94"/>
        <end position="223"/>
    </location>
</feature>
<dbReference type="InterPro" id="IPR038765">
    <property type="entry name" value="Papain-like_cys_pep_sf"/>
</dbReference>
<gene>
    <name evidence="6" type="ORF">J42TS3_11690</name>
</gene>
<evidence type="ECO:0000256" key="2">
    <source>
        <dbReference type="ARBA" id="ARBA00022670"/>
    </source>
</evidence>
<dbReference type="PANTHER" id="PTHR47053:SF1">
    <property type="entry name" value="MUREIN DD-ENDOPEPTIDASE MEPH-RELATED"/>
    <property type="match status" value="1"/>
</dbReference>
<dbReference type="InterPro" id="IPR000064">
    <property type="entry name" value="NLP_P60_dom"/>
</dbReference>
<dbReference type="EMBL" id="BOSL01000003">
    <property type="protein sequence ID" value="GIP52134.1"/>
    <property type="molecule type" value="Genomic_DNA"/>
</dbReference>
<dbReference type="PANTHER" id="PTHR47053">
    <property type="entry name" value="MUREIN DD-ENDOPEPTIDASE MEPH-RELATED"/>
    <property type="match status" value="1"/>
</dbReference>
<comment type="similarity">
    <text evidence="1">Belongs to the peptidase C40 family.</text>
</comment>
<evidence type="ECO:0000256" key="4">
    <source>
        <dbReference type="ARBA" id="ARBA00022807"/>
    </source>
</evidence>
<evidence type="ECO:0000259" key="5">
    <source>
        <dbReference type="PROSITE" id="PS51935"/>
    </source>
</evidence>
<dbReference type="SUPFAM" id="SSF54001">
    <property type="entry name" value="Cysteine proteinases"/>
    <property type="match status" value="1"/>
</dbReference>
<proteinExistence type="inferred from homology"/>
<organism evidence="6 7">
    <name type="scientific">Paenibacillus vini</name>
    <dbReference type="NCBI Taxonomy" id="1476024"/>
    <lineage>
        <taxon>Bacteria</taxon>
        <taxon>Bacillati</taxon>
        <taxon>Bacillota</taxon>
        <taxon>Bacilli</taxon>
        <taxon>Bacillales</taxon>
        <taxon>Paenibacillaceae</taxon>
        <taxon>Paenibacillus</taxon>
    </lineage>
</organism>
<dbReference type="Pfam" id="PF00877">
    <property type="entry name" value="NLPC_P60"/>
    <property type="match status" value="1"/>
</dbReference>
<keyword evidence="2" id="KW-0645">Protease</keyword>
<dbReference type="Gene3D" id="3.90.1720.10">
    <property type="entry name" value="endopeptidase domain like (from Nostoc punctiforme)"/>
    <property type="match status" value="1"/>
</dbReference>
<evidence type="ECO:0000313" key="6">
    <source>
        <dbReference type="EMBL" id="GIP52134.1"/>
    </source>
</evidence>
<protein>
    <recommendedName>
        <fullName evidence="5">NlpC/P60 domain-containing protein</fullName>
    </recommendedName>
</protein>
<evidence type="ECO:0000256" key="3">
    <source>
        <dbReference type="ARBA" id="ARBA00022801"/>
    </source>
</evidence>
<keyword evidence="3" id="KW-0378">Hydrolase</keyword>
<evidence type="ECO:0000313" key="7">
    <source>
        <dbReference type="Proteomes" id="UP000679992"/>
    </source>
</evidence>
<evidence type="ECO:0000256" key="1">
    <source>
        <dbReference type="ARBA" id="ARBA00007074"/>
    </source>
</evidence>
<comment type="caution">
    <text evidence="6">The sequence shown here is derived from an EMBL/GenBank/DDBJ whole genome shotgun (WGS) entry which is preliminary data.</text>
</comment>
<dbReference type="InterPro" id="IPR051202">
    <property type="entry name" value="Peptidase_C40"/>
</dbReference>
<accession>A0ABQ4M825</accession>
<dbReference type="Proteomes" id="UP000679992">
    <property type="component" value="Unassembled WGS sequence"/>
</dbReference>
<name>A0ABQ4M825_9BACL</name>
<sequence>MVQMGYTDVMFQVQPSQRHAVSFGKQISLSQAPITQNGQVCLTEEALGDLLQTDVRYDKRTGNLHIGQMKDDGGASDSNPQQKGLQRMGILSLAGNRDELISYAKQFMGVPYDFGASTYEQSKAFDCSSFTRHVFKRFGISLPRLARDQARLGTPVERSNLQTGDLIFFTVPGRFKNDKIPGHVGIYIGNGKMIHTWGDPGVEISSIDTGYWHDAILSMRRVQQ</sequence>
<reference evidence="6 7" key="1">
    <citation type="submission" date="2021-03" db="EMBL/GenBank/DDBJ databases">
        <title>Antimicrobial resistance genes in bacteria isolated from Japanese honey, and their potential for conferring macrolide and lincosamide resistance in the American foulbrood pathogen Paenibacillus larvae.</title>
        <authorList>
            <person name="Okamoto M."/>
            <person name="Kumagai M."/>
            <person name="Kanamori H."/>
            <person name="Takamatsu D."/>
        </authorList>
    </citation>
    <scope>NUCLEOTIDE SEQUENCE [LARGE SCALE GENOMIC DNA]</scope>
    <source>
        <strain evidence="6 7">J42TS3</strain>
    </source>
</reference>
<dbReference type="PROSITE" id="PS51935">
    <property type="entry name" value="NLPC_P60"/>
    <property type="match status" value="1"/>
</dbReference>